<gene>
    <name evidence="1" type="ORF">LSALG_LOCUS37029</name>
</gene>
<evidence type="ECO:0000313" key="1">
    <source>
        <dbReference type="EMBL" id="CAI9298255.1"/>
    </source>
</evidence>
<dbReference type="AlphaFoldDB" id="A0AA36ELZ5"/>
<reference evidence="1" key="1">
    <citation type="submission" date="2023-04" db="EMBL/GenBank/DDBJ databases">
        <authorList>
            <person name="Vijverberg K."/>
            <person name="Xiong W."/>
            <person name="Schranz E."/>
        </authorList>
    </citation>
    <scope>NUCLEOTIDE SEQUENCE</scope>
</reference>
<sequence length="142" mass="16337">MALLVSMISSHGVIPTSEYLETLQKKYDFQLEDIVLLPLDGATFLEPPLVKIGVYVNTLDVRYQLLNTGFLNKLLRKNEVKVYDLTPNVVNKVVAFEMCVDLEVFFKVSWWLRNFFVFLPLVKKLLSRPGSSHKNWKIICSG</sequence>
<evidence type="ECO:0000313" key="2">
    <source>
        <dbReference type="Proteomes" id="UP001177003"/>
    </source>
</evidence>
<protein>
    <submittedName>
        <fullName evidence="1">Uncharacterized protein</fullName>
    </submittedName>
</protein>
<organism evidence="1 2">
    <name type="scientific">Lactuca saligna</name>
    <name type="common">Willowleaf lettuce</name>
    <dbReference type="NCBI Taxonomy" id="75948"/>
    <lineage>
        <taxon>Eukaryota</taxon>
        <taxon>Viridiplantae</taxon>
        <taxon>Streptophyta</taxon>
        <taxon>Embryophyta</taxon>
        <taxon>Tracheophyta</taxon>
        <taxon>Spermatophyta</taxon>
        <taxon>Magnoliopsida</taxon>
        <taxon>eudicotyledons</taxon>
        <taxon>Gunneridae</taxon>
        <taxon>Pentapetalae</taxon>
        <taxon>asterids</taxon>
        <taxon>campanulids</taxon>
        <taxon>Asterales</taxon>
        <taxon>Asteraceae</taxon>
        <taxon>Cichorioideae</taxon>
        <taxon>Cichorieae</taxon>
        <taxon>Lactucinae</taxon>
        <taxon>Lactuca</taxon>
    </lineage>
</organism>
<accession>A0AA36ELZ5</accession>
<keyword evidence="2" id="KW-1185">Reference proteome</keyword>
<proteinExistence type="predicted"/>
<name>A0AA36ELZ5_LACSI</name>
<dbReference type="Proteomes" id="UP001177003">
    <property type="component" value="Chromosome 8"/>
</dbReference>
<dbReference type="EMBL" id="OX465084">
    <property type="protein sequence ID" value="CAI9298255.1"/>
    <property type="molecule type" value="Genomic_DNA"/>
</dbReference>